<comment type="caution">
    <text evidence="1">The sequence shown here is derived from an EMBL/GenBank/DDBJ whole genome shotgun (WGS) entry which is preliminary data.</text>
</comment>
<reference evidence="2" key="1">
    <citation type="journal article" date="2023" name="Nat. Plants">
        <title>Single-cell RNA sequencing provides a high-resolution roadmap for understanding the multicellular compartmentation of specialized metabolism.</title>
        <authorList>
            <person name="Sun S."/>
            <person name="Shen X."/>
            <person name="Li Y."/>
            <person name="Li Y."/>
            <person name="Wang S."/>
            <person name="Li R."/>
            <person name="Zhang H."/>
            <person name="Shen G."/>
            <person name="Guo B."/>
            <person name="Wei J."/>
            <person name="Xu J."/>
            <person name="St-Pierre B."/>
            <person name="Chen S."/>
            <person name="Sun C."/>
        </authorList>
    </citation>
    <scope>NUCLEOTIDE SEQUENCE [LARGE SCALE GENOMIC DNA]</scope>
</reference>
<organism evidence="1 2">
    <name type="scientific">Catharanthus roseus</name>
    <name type="common">Madagascar periwinkle</name>
    <name type="synonym">Vinca rosea</name>
    <dbReference type="NCBI Taxonomy" id="4058"/>
    <lineage>
        <taxon>Eukaryota</taxon>
        <taxon>Viridiplantae</taxon>
        <taxon>Streptophyta</taxon>
        <taxon>Embryophyta</taxon>
        <taxon>Tracheophyta</taxon>
        <taxon>Spermatophyta</taxon>
        <taxon>Magnoliopsida</taxon>
        <taxon>eudicotyledons</taxon>
        <taxon>Gunneridae</taxon>
        <taxon>Pentapetalae</taxon>
        <taxon>asterids</taxon>
        <taxon>lamiids</taxon>
        <taxon>Gentianales</taxon>
        <taxon>Apocynaceae</taxon>
        <taxon>Rauvolfioideae</taxon>
        <taxon>Vinceae</taxon>
        <taxon>Catharanthinae</taxon>
        <taxon>Catharanthus</taxon>
    </lineage>
</organism>
<sequence>MSTPMAHHGSISQIWLPSHLKEGRNAYRKHERWMPSEVRNLKWGHRNKFRHPVVNTSLNSKAHCTNVRFFNLTQHIHKQVLDQISIGPISKVREMRRIIKGVLSSVLHEDPGATLTTPLEMQKIGKSSGSGSDSGSSSDSGSGSRGKGRLPRAPRGWGRGCSSGRSRLSSVIDPSTPFSFPYIDTFLGFVYPFIETRRV</sequence>
<name>A0ACC0B7L5_CATRO</name>
<accession>A0ACC0B7L5</accession>
<protein>
    <submittedName>
        <fullName evidence="1">Uncharacterized protein</fullName>
    </submittedName>
</protein>
<dbReference type="Proteomes" id="UP001060085">
    <property type="component" value="Linkage Group LG04"/>
</dbReference>
<proteinExistence type="predicted"/>
<evidence type="ECO:0000313" key="1">
    <source>
        <dbReference type="EMBL" id="KAI5668628.1"/>
    </source>
</evidence>
<gene>
    <name evidence="1" type="ORF">M9H77_18481</name>
</gene>
<dbReference type="EMBL" id="CM044704">
    <property type="protein sequence ID" value="KAI5668628.1"/>
    <property type="molecule type" value="Genomic_DNA"/>
</dbReference>
<evidence type="ECO:0000313" key="2">
    <source>
        <dbReference type="Proteomes" id="UP001060085"/>
    </source>
</evidence>
<keyword evidence="2" id="KW-1185">Reference proteome</keyword>